<dbReference type="SUPFAM" id="SSF144010">
    <property type="entry name" value="CofE-like"/>
    <property type="match status" value="1"/>
</dbReference>
<keyword evidence="1 10" id="KW-0436">Ligase</keyword>
<feature type="compositionally biased region" description="Basic and acidic residues" evidence="8">
    <location>
        <begin position="353"/>
        <end position="364"/>
    </location>
</feature>
<keyword evidence="5" id="KW-0630">Potassium</keyword>
<dbReference type="NCBIfam" id="TIGR01916">
    <property type="entry name" value="F420_cofE"/>
    <property type="match status" value="1"/>
</dbReference>
<name>A0A2S3ZKV0_9MICO</name>
<dbReference type="Proteomes" id="UP000237104">
    <property type="component" value="Unassembled WGS sequence"/>
</dbReference>
<keyword evidence="6" id="KW-0342">GTP-binding</keyword>
<keyword evidence="4" id="KW-0460">Magnesium</keyword>
<evidence type="ECO:0000256" key="3">
    <source>
        <dbReference type="ARBA" id="ARBA00022741"/>
    </source>
</evidence>
<gene>
    <name evidence="10" type="primary">cofE</name>
    <name evidence="10" type="ORF">C3B59_06450</name>
</gene>
<evidence type="ECO:0000256" key="4">
    <source>
        <dbReference type="ARBA" id="ARBA00022842"/>
    </source>
</evidence>
<keyword evidence="7" id="KW-0464">Manganese</keyword>
<dbReference type="Gene3D" id="3.30.1330.100">
    <property type="entry name" value="CofE-like"/>
    <property type="match status" value="2"/>
</dbReference>
<keyword evidence="2" id="KW-0479">Metal-binding</keyword>
<dbReference type="InterPro" id="IPR008225">
    <property type="entry name" value="F420-0_g-glutamyl_ligase"/>
</dbReference>
<dbReference type="GO" id="GO:0005525">
    <property type="term" value="F:GTP binding"/>
    <property type="evidence" value="ECO:0007669"/>
    <property type="project" value="UniProtKB-KW"/>
</dbReference>
<organism evidence="10 11">
    <name type="scientific">Cryobacterium zongtaii</name>
    <dbReference type="NCBI Taxonomy" id="1259217"/>
    <lineage>
        <taxon>Bacteria</taxon>
        <taxon>Bacillati</taxon>
        <taxon>Actinomycetota</taxon>
        <taxon>Actinomycetes</taxon>
        <taxon>Micrococcales</taxon>
        <taxon>Microbacteriaceae</taxon>
        <taxon>Cryobacterium</taxon>
    </lineage>
</organism>
<dbReference type="InterPro" id="IPR002847">
    <property type="entry name" value="F420-0_gamma-glut_ligase-dom"/>
</dbReference>
<dbReference type="PANTHER" id="PTHR47917:SF1">
    <property type="entry name" value="COENZYME F420:L-GLUTAMATE LIGASE"/>
    <property type="match status" value="1"/>
</dbReference>
<evidence type="ECO:0000256" key="2">
    <source>
        <dbReference type="ARBA" id="ARBA00022723"/>
    </source>
</evidence>
<comment type="caution">
    <text evidence="10">The sequence shown here is derived from an EMBL/GenBank/DDBJ whole genome shotgun (WGS) entry which is preliminary data.</text>
</comment>
<proteinExistence type="predicted"/>
<dbReference type="EMBL" id="PPXF01000026">
    <property type="protein sequence ID" value="POH68389.1"/>
    <property type="molecule type" value="Genomic_DNA"/>
</dbReference>
<evidence type="ECO:0000313" key="11">
    <source>
        <dbReference type="Proteomes" id="UP000237104"/>
    </source>
</evidence>
<dbReference type="OrthoDB" id="9788295at2"/>
<dbReference type="RefSeq" id="WP_103430557.1">
    <property type="nucleotide sequence ID" value="NZ_PPXF01000026.1"/>
</dbReference>
<accession>A0A2S3ZKV0</accession>
<protein>
    <submittedName>
        <fullName evidence="10">Coenzyme F420-0:L-glutamate ligase</fullName>
    </submittedName>
</protein>
<evidence type="ECO:0000256" key="8">
    <source>
        <dbReference type="SAM" id="MobiDB-lite"/>
    </source>
</evidence>
<dbReference type="GO" id="GO:0052618">
    <property type="term" value="F:coenzyme F420-0:L-glutamate ligase activity"/>
    <property type="evidence" value="ECO:0007669"/>
    <property type="project" value="TreeGrafter"/>
</dbReference>
<evidence type="ECO:0000256" key="1">
    <source>
        <dbReference type="ARBA" id="ARBA00022598"/>
    </source>
</evidence>
<dbReference type="GO" id="GO:0046872">
    <property type="term" value="F:metal ion binding"/>
    <property type="evidence" value="ECO:0007669"/>
    <property type="project" value="UniProtKB-KW"/>
</dbReference>
<evidence type="ECO:0000259" key="9">
    <source>
        <dbReference type="Pfam" id="PF01996"/>
    </source>
</evidence>
<reference evidence="10 11" key="1">
    <citation type="submission" date="2018-01" db="EMBL/GenBank/DDBJ databases">
        <title>Cryobacterium sp. nov., from glaciers in China.</title>
        <authorList>
            <person name="Liu Q."/>
            <person name="Xin Y.-H."/>
        </authorList>
    </citation>
    <scope>NUCLEOTIDE SEQUENCE [LARGE SCALE GENOMIC DNA]</scope>
    <source>
        <strain evidence="10 11">TMB1-8</strain>
    </source>
</reference>
<dbReference type="PANTHER" id="PTHR47917">
    <property type="match status" value="1"/>
</dbReference>
<evidence type="ECO:0000313" key="10">
    <source>
        <dbReference type="EMBL" id="POH68389.1"/>
    </source>
</evidence>
<sequence length="412" mass="41040">MHSAADGARHRLEVFVLPGIGEVRAGDDLAATILAVAGPAASRLADGDILAVTSKIVSKAEGRQVAATDREQAIADETVRVVATRAHPGGVTRIVENRQGLVMAAAGVDASNVEHGTVLLLPVDPDASARALCAALRAASGLRLGVLITDTVGRPWRDGQTDIAIGAAGVAVLDDLRGSLDAHGRRLDVTVAAVADEIAGAADLIKGKTSGNPVAVLRGLGHLVGAIDAGDRGARRLVRDGASDMFRVGSAEAYAEGYAAGLAAAAAGAGASVGVGVSVTPTDPGGDGELASDHEVGTSSAADDRTASADVPEDAPTTPPRGHIAATREISAADLPQKSPTGPARGHCAATHEVPDAAADDRSGELPVEAPTAHGTGPEVATREVLGAELTVEAPSERSSGPHVAARGTASA</sequence>
<keyword evidence="3" id="KW-0547">Nucleotide-binding</keyword>
<dbReference type="AlphaFoldDB" id="A0A2S3ZKV0"/>
<evidence type="ECO:0000256" key="6">
    <source>
        <dbReference type="ARBA" id="ARBA00023134"/>
    </source>
</evidence>
<feature type="region of interest" description="Disordered" evidence="8">
    <location>
        <begin position="280"/>
        <end position="412"/>
    </location>
</feature>
<dbReference type="Pfam" id="PF01996">
    <property type="entry name" value="F420_ligase"/>
    <property type="match status" value="1"/>
</dbReference>
<evidence type="ECO:0000256" key="7">
    <source>
        <dbReference type="ARBA" id="ARBA00023211"/>
    </source>
</evidence>
<evidence type="ECO:0000256" key="5">
    <source>
        <dbReference type="ARBA" id="ARBA00022958"/>
    </source>
</evidence>
<feature type="compositionally biased region" description="Basic and acidic residues" evidence="8">
    <location>
        <begin position="291"/>
        <end position="307"/>
    </location>
</feature>
<feature type="domain" description="Coenzyme F420:L-glutamate ligase-like" evidence="9">
    <location>
        <begin position="20"/>
        <end position="219"/>
    </location>
</feature>